<evidence type="ECO:0000313" key="3">
    <source>
        <dbReference type="Proteomes" id="UP001220256"/>
    </source>
</evidence>
<protein>
    <submittedName>
        <fullName evidence="2">Uncharacterized protein</fullName>
    </submittedName>
</protein>
<name>A0ABQ8WLX5_PENCH</name>
<keyword evidence="3" id="KW-1185">Reference proteome</keyword>
<dbReference type="Proteomes" id="UP001220256">
    <property type="component" value="Unassembled WGS sequence"/>
</dbReference>
<accession>A0ABQ8WLX5</accession>
<gene>
    <name evidence="2" type="ORF">N7505_006780</name>
</gene>
<evidence type="ECO:0000313" key="2">
    <source>
        <dbReference type="EMBL" id="KAJ5271022.1"/>
    </source>
</evidence>
<sequence>MAIARGNPPEKGRSVETSSWGPSNPLPETGELAACRGGRGPFTSKWHSIAALNLHRGCAVGIGADRG</sequence>
<comment type="caution">
    <text evidence="2">The sequence shown here is derived from an EMBL/GenBank/DDBJ whole genome shotgun (WGS) entry which is preliminary data.</text>
</comment>
<organism evidence="2 3">
    <name type="scientific">Penicillium chrysogenum</name>
    <name type="common">Penicillium notatum</name>
    <dbReference type="NCBI Taxonomy" id="5076"/>
    <lineage>
        <taxon>Eukaryota</taxon>
        <taxon>Fungi</taxon>
        <taxon>Dikarya</taxon>
        <taxon>Ascomycota</taxon>
        <taxon>Pezizomycotina</taxon>
        <taxon>Eurotiomycetes</taxon>
        <taxon>Eurotiomycetidae</taxon>
        <taxon>Eurotiales</taxon>
        <taxon>Aspergillaceae</taxon>
        <taxon>Penicillium</taxon>
        <taxon>Penicillium chrysogenum species complex</taxon>
    </lineage>
</organism>
<reference evidence="2 3" key="1">
    <citation type="journal article" date="2023" name="IMA Fungus">
        <title>Comparative genomic study of the Penicillium genus elucidates a diverse pangenome and 15 lateral gene transfer events.</title>
        <authorList>
            <person name="Petersen C."/>
            <person name="Sorensen T."/>
            <person name="Nielsen M.R."/>
            <person name="Sondergaard T.E."/>
            <person name="Sorensen J.L."/>
            <person name="Fitzpatrick D.A."/>
            <person name="Frisvad J.C."/>
            <person name="Nielsen K.L."/>
        </authorList>
    </citation>
    <scope>NUCLEOTIDE SEQUENCE [LARGE SCALE GENOMIC DNA]</scope>
    <source>
        <strain evidence="2 3">IBT 3361</strain>
    </source>
</reference>
<dbReference type="EMBL" id="JAPVEB010000003">
    <property type="protein sequence ID" value="KAJ5271022.1"/>
    <property type="molecule type" value="Genomic_DNA"/>
</dbReference>
<feature type="region of interest" description="Disordered" evidence="1">
    <location>
        <begin position="1"/>
        <end position="32"/>
    </location>
</feature>
<evidence type="ECO:0000256" key="1">
    <source>
        <dbReference type="SAM" id="MobiDB-lite"/>
    </source>
</evidence>
<proteinExistence type="predicted"/>